<name>A0A5Q0TJ92_9VIBR</name>
<organism evidence="1 2">
    <name type="scientific">Vibrio algicola</name>
    <dbReference type="NCBI Taxonomy" id="2662262"/>
    <lineage>
        <taxon>Bacteria</taxon>
        <taxon>Pseudomonadati</taxon>
        <taxon>Pseudomonadota</taxon>
        <taxon>Gammaproteobacteria</taxon>
        <taxon>Vibrionales</taxon>
        <taxon>Vibrionaceae</taxon>
        <taxon>Vibrio</taxon>
    </lineage>
</organism>
<dbReference type="Pfam" id="PF12614">
    <property type="entry name" value="RRF_GI"/>
    <property type="match status" value="1"/>
</dbReference>
<sequence>MITIALPSLIHRIGGVRVKQAKTIALKLGCELKRIRRSRNWQLQGEVEPLSELIETLTATEPDTMSYLIKKITDGINTALISEEDSQPPPSMADKLAALIQSNPDITLNELMAITDCTMAQARSVRFEMQDFD</sequence>
<reference evidence="1 2" key="1">
    <citation type="submission" date="2019-10" db="EMBL/GenBank/DDBJ databases">
        <title>Vibrio sp. nov., isolated from Coralline algae surface.</title>
        <authorList>
            <person name="Geng Y."/>
            <person name="Zhang X."/>
        </authorList>
    </citation>
    <scope>NUCLEOTIDE SEQUENCE [LARGE SCALE GENOMIC DNA]</scope>
    <source>
        <strain evidence="1 2">SM1977</strain>
    </source>
</reference>
<evidence type="ECO:0000313" key="2">
    <source>
        <dbReference type="Proteomes" id="UP000348942"/>
    </source>
</evidence>
<dbReference type="RefSeq" id="WP_153448940.1">
    <property type="nucleotide sequence ID" value="NZ_CP045700.1"/>
</dbReference>
<protein>
    <submittedName>
        <fullName evidence="1">Ribosome recycling factor</fullName>
    </submittedName>
</protein>
<gene>
    <name evidence="1" type="ORF">GFB47_15840</name>
</gene>
<evidence type="ECO:0000313" key="1">
    <source>
        <dbReference type="EMBL" id="QGA66851.1"/>
    </source>
</evidence>
<accession>A0A5Q0TJ92</accession>
<proteinExistence type="predicted"/>
<dbReference type="InterPro" id="IPR022253">
    <property type="entry name" value="Ribosome_recyc_fac_bac"/>
</dbReference>
<dbReference type="AlphaFoldDB" id="A0A5Q0TJ92"/>
<dbReference type="EMBL" id="CP045700">
    <property type="protein sequence ID" value="QGA66851.1"/>
    <property type="molecule type" value="Genomic_DNA"/>
</dbReference>
<keyword evidence="2" id="KW-1185">Reference proteome</keyword>
<dbReference type="Proteomes" id="UP000348942">
    <property type="component" value="Chromosome 2"/>
</dbReference>